<dbReference type="EMBL" id="JBBNIN010000007">
    <property type="protein sequence ID" value="MEQ2710748.1"/>
    <property type="molecule type" value="Genomic_DNA"/>
</dbReference>
<name>A0ABV1IUX6_9FIRM</name>
<proteinExistence type="predicted"/>
<evidence type="ECO:0008006" key="3">
    <source>
        <dbReference type="Google" id="ProtNLM"/>
    </source>
</evidence>
<dbReference type="RefSeq" id="WP_349110696.1">
    <property type="nucleotide sequence ID" value="NZ_JBBNIN010000007.1"/>
</dbReference>
<organism evidence="1 2">
    <name type="scientific">Anaerostipes amylophilus</name>
    <dbReference type="NCBI Taxonomy" id="2981779"/>
    <lineage>
        <taxon>Bacteria</taxon>
        <taxon>Bacillati</taxon>
        <taxon>Bacillota</taxon>
        <taxon>Clostridia</taxon>
        <taxon>Lachnospirales</taxon>
        <taxon>Lachnospiraceae</taxon>
        <taxon>Anaerostipes</taxon>
    </lineage>
</organism>
<sequence length="73" mass="8574">MGILVFDLGTSSMRGVLMNEQADILCQFQEKYHPDFHLSIYVTQNPEIWRSVLYDIAKNIQIWCEEHGRSNRS</sequence>
<protein>
    <recommendedName>
        <fullName evidence="3">Carbohydrate kinase FGGY N-terminal domain-containing protein</fullName>
    </recommendedName>
</protein>
<dbReference type="Proteomes" id="UP001482154">
    <property type="component" value="Unassembled WGS sequence"/>
</dbReference>
<dbReference type="InterPro" id="IPR043129">
    <property type="entry name" value="ATPase_NBD"/>
</dbReference>
<reference evidence="1 2" key="1">
    <citation type="submission" date="2024-04" db="EMBL/GenBank/DDBJ databases">
        <title>Human intestinal bacterial collection.</title>
        <authorList>
            <person name="Pauvert C."/>
            <person name="Hitch T.C.A."/>
            <person name="Clavel T."/>
        </authorList>
    </citation>
    <scope>NUCLEOTIDE SEQUENCE [LARGE SCALE GENOMIC DNA]</scope>
    <source>
        <strain evidence="1 2">CLA-AA-H249</strain>
    </source>
</reference>
<evidence type="ECO:0000313" key="1">
    <source>
        <dbReference type="EMBL" id="MEQ2710748.1"/>
    </source>
</evidence>
<dbReference type="Gene3D" id="3.30.420.40">
    <property type="match status" value="1"/>
</dbReference>
<accession>A0ABV1IUX6</accession>
<gene>
    <name evidence="1" type="ORF">AAAU51_06130</name>
</gene>
<dbReference type="SUPFAM" id="SSF53067">
    <property type="entry name" value="Actin-like ATPase domain"/>
    <property type="match status" value="1"/>
</dbReference>
<evidence type="ECO:0000313" key="2">
    <source>
        <dbReference type="Proteomes" id="UP001482154"/>
    </source>
</evidence>
<keyword evidence="2" id="KW-1185">Reference proteome</keyword>
<comment type="caution">
    <text evidence="1">The sequence shown here is derived from an EMBL/GenBank/DDBJ whole genome shotgun (WGS) entry which is preliminary data.</text>
</comment>